<dbReference type="Pfam" id="PF02671">
    <property type="entry name" value="PAH"/>
    <property type="match status" value="1"/>
</dbReference>
<dbReference type="PANTHER" id="PTHR16088">
    <property type="entry name" value="YY1 ASSOCIATED PROTEIN-RELATED"/>
    <property type="match status" value="1"/>
</dbReference>
<evidence type="ECO:0000256" key="3">
    <source>
        <dbReference type="ARBA" id="ARBA00023163"/>
    </source>
</evidence>
<keyword evidence="2" id="KW-0805">Transcription regulation</keyword>
<feature type="compositionally biased region" description="Polar residues" evidence="6">
    <location>
        <begin position="1015"/>
        <end position="1045"/>
    </location>
</feature>
<comment type="subcellular location">
    <subcellularLocation>
        <location evidence="1 5">Nucleus</location>
    </subcellularLocation>
</comment>
<feature type="compositionally biased region" description="Basic and acidic residues" evidence="6">
    <location>
        <begin position="1314"/>
        <end position="1334"/>
    </location>
</feature>
<feature type="compositionally biased region" description="Basic residues" evidence="6">
    <location>
        <begin position="1335"/>
        <end position="1357"/>
    </location>
</feature>
<organism evidence="7">
    <name type="scientific">Daphnia magna</name>
    <dbReference type="NCBI Taxonomy" id="35525"/>
    <lineage>
        <taxon>Eukaryota</taxon>
        <taxon>Metazoa</taxon>
        <taxon>Ecdysozoa</taxon>
        <taxon>Arthropoda</taxon>
        <taxon>Crustacea</taxon>
        <taxon>Branchiopoda</taxon>
        <taxon>Diplostraca</taxon>
        <taxon>Cladocera</taxon>
        <taxon>Anomopoda</taxon>
        <taxon>Daphniidae</taxon>
        <taxon>Daphnia</taxon>
    </lineage>
</organism>
<evidence type="ECO:0000256" key="4">
    <source>
        <dbReference type="ARBA" id="ARBA00023242"/>
    </source>
</evidence>
<dbReference type="SUPFAM" id="SSF47762">
    <property type="entry name" value="PAH2 domain"/>
    <property type="match status" value="1"/>
</dbReference>
<dbReference type="InterPro" id="IPR036600">
    <property type="entry name" value="PAH_sf"/>
</dbReference>
<dbReference type="InterPro" id="IPR052435">
    <property type="entry name" value="YY1-Transcr_Regul"/>
</dbReference>
<evidence type="ECO:0000256" key="2">
    <source>
        <dbReference type="ARBA" id="ARBA00023015"/>
    </source>
</evidence>
<dbReference type="PROSITE" id="PS51477">
    <property type="entry name" value="PAH"/>
    <property type="match status" value="1"/>
</dbReference>
<dbReference type="EMBL" id="GDIP01219362">
    <property type="protein sequence ID" value="JAJ04040.1"/>
    <property type="molecule type" value="Transcribed_RNA"/>
</dbReference>
<feature type="region of interest" description="Disordered" evidence="6">
    <location>
        <begin position="906"/>
        <end position="976"/>
    </location>
</feature>
<evidence type="ECO:0000313" key="7">
    <source>
        <dbReference type="EMBL" id="JAJ04040.1"/>
    </source>
</evidence>
<reference evidence="7" key="1">
    <citation type="submission" date="2015-10" db="EMBL/GenBank/DDBJ databases">
        <title>Daphnia magna gene sets from two clonal populations assembled and annotated with EvidentialGene.</title>
        <authorList>
            <person name="Gilbert D."/>
            <person name="Podicheti R."/>
            <person name="Orsini L."/>
            <person name="Colbourne J."/>
            <person name="Pfrender M."/>
        </authorList>
    </citation>
    <scope>NUCLEOTIDE SEQUENCE</scope>
</reference>
<evidence type="ECO:0000256" key="6">
    <source>
        <dbReference type="SAM" id="MobiDB-lite"/>
    </source>
</evidence>
<protein>
    <submittedName>
        <fullName evidence="7">GON-4 protein</fullName>
    </submittedName>
</protein>
<feature type="region of interest" description="Disordered" evidence="6">
    <location>
        <begin position="147"/>
        <end position="241"/>
    </location>
</feature>
<feature type="compositionally biased region" description="Basic residues" evidence="6">
    <location>
        <begin position="759"/>
        <end position="773"/>
    </location>
</feature>
<feature type="region of interest" description="Disordered" evidence="6">
    <location>
        <begin position="1312"/>
        <end position="1357"/>
    </location>
</feature>
<feature type="region of interest" description="Disordered" evidence="6">
    <location>
        <begin position="831"/>
        <end position="854"/>
    </location>
</feature>
<keyword evidence="4 5" id="KW-0539">Nucleus</keyword>
<reference evidence="7" key="2">
    <citation type="submission" date="2015-10" db="EMBL/GenBank/DDBJ databases">
        <authorList>
            <person name="Gilbert D.G."/>
        </authorList>
    </citation>
    <scope>NUCLEOTIDE SEQUENCE</scope>
</reference>
<evidence type="ECO:0000256" key="5">
    <source>
        <dbReference type="PROSITE-ProRule" id="PRU00810"/>
    </source>
</evidence>
<sequence length="1357" mass="153769">MASKETEQVLEEELQALHHSIEQLNSVNSEVIFQNNSFENQKTSKKKRVNQADVQTQTPKKSRKSSNRIPEDYLADPDNPIDEILEEIAQRKNLTTYNVKHLLRNIIANESVQEMLKCSLDPSLKMDFQPKLTRSKTKEWLETQNRAWPTSAKKVSETQILMEEDFPEDSSDEDDEYRPNEDDIDNHSDEGSFLSSHTSDIGSPSSSLAPFPKSLSESTDPFKRPFPIEQPPMHDDLIGSRTRSKLPLNDTLLEHLELAFVPPDISTDMYDSDCDNEEWRTFLKEFVCPPSNHFYENLDDEDADPEYNVLEEEEEVDAEELRADRTVQITKKEVSELLSELFEADFSSSDEENTKRSTEPVRVREPADDILQTAMSDIMVQLETNSPSTSKTPAKPTGIVQPLVPIPIREPVQDFPFTVSFPTLDCAPIEMFPQIDPVNGPTEVSSTLILSPEATLLLNEQMRKHVQLLTQMHLITAQQSGLESITEECRFMLQDLVSLKQRVDIANLDEALDLVNYWESVVTKVPPEELTKFQRTVITCGERKKFFKRSSKHPDRYPFNPKMVELMAESRIFLYPELLPKIAIFQSVPGPCKMSLYEEQLIAMGMEQFTPFCADLLKGSKSSVDNLVNSMISHYMLPHWTAKQIGIRIKNKSFNCKRTKNDSNPIKYYLKNKVAPPVNHVIQPFDRYSSIPLCDVPSSMLPVRWRELMLIHKGIRLRSRKDPFALRSLVPKCQSSYYLLYENTPTPESAVAKPTPATKKPKPRRYSRTRTNKKKADCKIPQANSERQASQALVQSFHSPIHCNLAESEHSSSSYLDEDSYDQSPEMLQVRRKGAFPENRKRKKKLNHTTVNSSTDNVLSKPIVVAQKVTESINQERNNIHSTISKTPPEIYPIPEQLNLSKADNSLQEGHIEKSQCNGNSVVSPQPTVMSSMSSYHQDSIETDPESEPQHPLDASSPHIEKRRTSPTTNQGAKRYFIIHRPDSNTTHVMHVWGPSKIRTETSVPLRTVADREASNTVGGPNTSSQGNQKSTSSCNSGTGNFSSFGQNVSGTGTGNSGGDDGERPPSSPLNIRHVDENVVMEDDDDEEDSISFDFLASVPLLTHSVPSKGRSPAHRHIRHQRNAKRILDSWMADDDPSQPRSDAYAQIYFMKVRNRLEQQNPLAFKEFVTTLGHFQSSSCSTLELYRKMESILKDHLDLMEEFVLFLSPEAAAQCGVQFQHFLYVRMREFFSKLKIHFKDSPLQLKRTLKTLQQIESSPSPNVSDIKNALLPLLKGNAHLTQAFLQLFLDDAPLPSDAGDFEDVNMDQINSGDEFEHVHLREATTQSKENEAKSGKRTGMKGSAKNKSKGKSWKKSS</sequence>
<feature type="compositionally biased region" description="Acidic residues" evidence="6">
    <location>
        <begin position="162"/>
        <end position="176"/>
    </location>
</feature>
<feature type="compositionally biased region" description="Polar residues" evidence="6">
    <location>
        <begin position="782"/>
        <end position="793"/>
    </location>
</feature>
<keyword evidence="3" id="KW-0804">Transcription</keyword>
<dbReference type="InterPro" id="IPR003822">
    <property type="entry name" value="PAH"/>
</dbReference>
<proteinExistence type="predicted"/>
<feature type="region of interest" description="Disordered" evidence="6">
    <location>
        <begin position="42"/>
        <end position="77"/>
    </location>
</feature>
<dbReference type="GO" id="GO:0005634">
    <property type="term" value="C:nucleus"/>
    <property type="evidence" value="ECO:0007669"/>
    <property type="project" value="UniProtKB-SubCell"/>
</dbReference>
<feature type="region of interest" description="Disordered" evidence="6">
    <location>
        <begin position="1012"/>
        <end position="1075"/>
    </location>
</feature>
<name>A0A0N8DF39_9CRUS</name>
<feature type="compositionally biased region" description="Basic and acidic residues" evidence="6">
    <location>
        <begin position="177"/>
        <end position="190"/>
    </location>
</feature>
<feature type="compositionally biased region" description="Basic residues" evidence="6">
    <location>
        <begin position="831"/>
        <end position="847"/>
    </location>
</feature>
<feature type="compositionally biased region" description="Polar residues" evidence="6">
    <location>
        <begin position="193"/>
        <end position="208"/>
    </location>
</feature>
<evidence type="ECO:0000256" key="1">
    <source>
        <dbReference type="ARBA" id="ARBA00004123"/>
    </source>
</evidence>
<feature type="region of interest" description="Disordered" evidence="6">
    <location>
        <begin position="748"/>
        <end position="793"/>
    </location>
</feature>
<dbReference type="PANTHER" id="PTHR16088:SF3">
    <property type="entry name" value="GON-4-LIKE PROTEIN"/>
    <property type="match status" value="1"/>
</dbReference>
<feature type="compositionally biased region" description="Polar residues" evidence="6">
    <location>
        <begin position="915"/>
        <end position="938"/>
    </location>
</feature>
<accession>A0A0N8DF39</accession>
<dbReference type="Gene3D" id="1.20.1160.11">
    <property type="entry name" value="Paired amphipathic helix"/>
    <property type="match status" value="1"/>
</dbReference>
<dbReference type="GO" id="GO:0003712">
    <property type="term" value="F:transcription coregulator activity"/>
    <property type="evidence" value="ECO:0007669"/>
    <property type="project" value="TreeGrafter"/>
</dbReference>
<dbReference type="GO" id="GO:0006355">
    <property type="term" value="P:regulation of DNA-templated transcription"/>
    <property type="evidence" value="ECO:0007669"/>
    <property type="project" value="InterPro"/>
</dbReference>